<evidence type="ECO:0000313" key="1">
    <source>
        <dbReference type="EMBL" id="KAK1580665.1"/>
    </source>
</evidence>
<reference evidence="1" key="1">
    <citation type="submission" date="2023-07" db="EMBL/GenBank/DDBJ databases">
        <title>A chromosome-level genome assembly of Lolium multiflorum.</title>
        <authorList>
            <person name="Chen Y."/>
            <person name="Copetti D."/>
            <person name="Kolliker R."/>
            <person name="Studer B."/>
        </authorList>
    </citation>
    <scope>NUCLEOTIDE SEQUENCE</scope>
    <source>
        <strain evidence="1">02402/16</strain>
        <tissue evidence="1">Leaf</tissue>
    </source>
</reference>
<sequence>MMKLARALDFPQSEVYYDVIEKMNFKVTYTLRAKMVERWIRAVKRDFLDAAEIKVVGLDCEFTDPREGRANQRVAFLQLSVAQETLVFQIVHAD</sequence>
<protein>
    <recommendedName>
        <fullName evidence="4">3'-5' exonuclease domain-containing protein</fullName>
    </recommendedName>
</protein>
<evidence type="ECO:0000313" key="3">
    <source>
        <dbReference type="Proteomes" id="UP001231189"/>
    </source>
</evidence>
<name>A0AAD8PUU8_LOLMU</name>
<evidence type="ECO:0000313" key="2">
    <source>
        <dbReference type="EMBL" id="KAK1650819.1"/>
    </source>
</evidence>
<comment type="caution">
    <text evidence="1">The sequence shown here is derived from an EMBL/GenBank/DDBJ whole genome shotgun (WGS) entry which is preliminary data.</text>
</comment>
<dbReference type="EMBL" id="JAUUTY010000004">
    <property type="protein sequence ID" value="KAK1650819.1"/>
    <property type="molecule type" value="Genomic_DNA"/>
</dbReference>
<dbReference type="GO" id="GO:0003676">
    <property type="term" value="F:nucleic acid binding"/>
    <property type="evidence" value="ECO:0007669"/>
    <property type="project" value="InterPro"/>
</dbReference>
<accession>A0AAD8PUU8</accession>
<gene>
    <name evidence="1" type="ORF">QYE76_059243</name>
    <name evidence="2" type="ORF">QYE76_068624</name>
</gene>
<evidence type="ECO:0008006" key="4">
    <source>
        <dbReference type="Google" id="ProtNLM"/>
    </source>
</evidence>
<dbReference type="Gene3D" id="3.30.420.10">
    <property type="entry name" value="Ribonuclease H-like superfamily/Ribonuclease H"/>
    <property type="match status" value="1"/>
</dbReference>
<dbReference type="InterPro" id="IPR012337">
    <property type="entry name" value="RNaseH-like_sf"/>
</dbReference>
<dbReference type="EMBL" id="JAUUTY010000790">
    <property type="protein sequence ID" value="KAK1580665.1"/>
    <property type="molecule type" value="Genomic_DNA"/>
</dbReference>
<keyword evidence="3" id="KW-1185">Reference proteome</keyword>
<organism evidence="1 3">
    <name type="scientific">Lolium multiflorum</name>
    <name type="common">Italian ryegrass</name>
    <name type="synonym">Lolium perenne subsp. multiflorum</name>
    <dbReference type="NCBI Taxonomy" id="4521"/>
    <lineage>
        <taxon>Eukaryota</taxon>
        <taxon>Viridiplantae</taxon>
        <taxon>Streptophyta</taxon>
        <taxon>Embryophyta</taxon>
        <taxon>Tracheophyta</taxon>
        <taxon>Spermatophyta</taxon>
        <taxon>Magnoliopsida</taxon>
        <taxon>Liliopsida</taxon>
        <taxon>Poales</taxon>
        <taxon>Poaceae</taxon>
        <taxon>BOP clade</taxon>
        <taxon>Pooideae</taxon>
        <taxon>Poodae</taxon>
        <taxon>Poeae</taxon>
        <taxon>Poeae Chloroplast Group 2 (Poeae type)</taxon>
        <taxon>Loliodinae</taxon>
        <taxon>Loliinae</taxon>
        <taxon>Lolium</taxon>
    </lineage>
</organism>
<dbReference type="InterPro" id="IPR036397">
    <property type="entry name" value="RNaseH_sf"/>
</dbReference>
<dbReference type="SUPFAM" id="SSF53098">
    <property type="entry name" value="Ribonuclease H-like"/>
    <property type="match status" value="1"/>
</dbReference>
<dbReference type="Proteomes" id="UP001231189">
    <property type="component" value="Unassembled WGS sequence"/>
</dbReference>
<dbReference type="AlphaFoldDB" id="A0AAD8PUU8"/>
<proteinExistence type="predicted"/>